<dbReference type="AlphaFoldDB" id="A0A5Q3Q7X7"/>
<proteinExistence type="inferred from homology"/>
<sequence>MSGMTSSSATSGPQQLEEVLQPVPESARTSSVSGQFWIWAGANIAPINWVLGALGIELGLGLADTMIVLVLGNFVGMALFGLFVLLGQRTGATGMVLARAAFGRRGGYLPAVIQAVLAVGWCAINTWIILDLVMALFGELGWVDATAENHALKIAVAAVIMAAQVTISWIGYRAISGFEKWTVPPTIVVLVGMSIVAWTQLDIDWSYAGPPGEVLEGPARFAAMTAVMTAIGIGWGITWFTYAADYSRFVSRGVPRIKLYLASALGQFVPVIWLGLLGASLATTNGQVDPGQLIVEAYGALAIPVLFLVVHGPIATNILNIYTFGVATQALDLKLSRRTLSVLVGVFSLLCVALFVVQGDFATVLDSWLVSLVSWVASWGGVMLVHFYWIERNTTDVARLFDPVGSRRLPDFNPAALSAFGAGIVSTWLCMHGVIPVFQGPVSTALGGVDLSWLAGLTVSAAIYATFGPRVHRSYLPATAPSARTPDTDSDAGETPASPSRPMRGA</sequence>
<feature type="transmembrane region" description="Helical" evidence="9">
    <location>
        <begin position="297"/>
        <end position="319"/>
    </location>
</feature>
<dbReference type="EMBL" id="CP045929">
    <property type="protein sequence ID" value="QGK70658.1"/>
    <property type="molecule type" value="Genomic_DNA"/>
</dbReference>
<comment type="similarity">
    <text evidence="2 7">Belongs to the purine-cytosine permease (2.A.39) family.</text>
</comment>
<feature type="transmembrane region" description="Helical" evidence="9">
    <location>
        <begin position="107"/>
        <end position="130"/>
    </location>
</feature>
<evidence type="ECO:0000256" key="3">
    <source>
        <dbReference type="ARBA" id="ARBA00022448"/>
    </source>
</evidence>
<feature type="transmembrane region" description="Helical" evidence="9">
    <location>
        <begin position="369"/>
        <end position="390"/>
    </location>
</feature>
<evidence type="ECO:0000256" key="9">
    <source>
        <dbReference type="SAM" id="Phobius"/>
    </source>
</evidence>
<dbReference type="GO" id="GO:0022857">
    <property type="term" value="F:transmembrane transporter activity"/>
    <property type="evidence" value="ECO:0007669"/>
    <property type="project" value="InterPro"/>
</dbReference>
<feature type="transmembrane region" description="Helical" evidence="9">
    <location>
        <begin position="415"/>
        <end position="439"/>
    </location>
</feature>
<evidence type="ECO:0000256" key="6">
    <source>
        <dbReference type="ARBA" id="ARBA00023136"/>
    </source>
</evidence>
<evidence type="ECO:0000313" key="11">
    <source>
        <dbReference type="Proteomes" id="UP000371041"/>
    </source>
</evidence>
<evidence type="ECO:0000256" key="1">
    <source>
        <dbReference type="ARBA" id="ARBA00004141"/>
    </source>
</evidence>
<feature type="transmembrane region" description="Helical" evidence="9">
    <location>
        <begin position="36"/>
        <end position="60"/>
    </location>
</feature>
<gene>
    <name evidence="10" type="ORF">GIY23_15075</name>
</gene>
<evidence type="ECO:0000256" key="7">
    <source>
        <dbReference type="PIRNR" id="PIRNR002744"/>
    </source>
</evidence>
<protein>
    <submittedName>
        <fullName evidence="10">Cytosine permease</fullName>
    </submittedName>
</protein>
<feature type="transmembrane region" description="Helical" evidence="9">
    <location>
        <begin position="257"/>
        <end position="277"/>
    </location>
</feature>
<evidence type="ECO:0000313" key="10">
    <source>
        <dbReference type="EMBL" id="QGK70658.1"/>
    </source>
</evidence>
<dbReference type="InterPro" id="IPR026030">
    <property type="entry name" value="Pur-cyt_permease_Fcy2/21/22"/>
</dbReference>
<feature type="transmembrane region" description="Helical" evidence="9">
    <location>
        <begin position="221"/>
        <end position="245"/>
    </location>
</feature>
<accession>A0A5Q3Q7X7</accession>
<dbReference type="InterPro" id="IPR001248">
    <property type="entry name" value="Pur-cyt_permease"/>
</dbReference>
<dbReference type="CDD" id="cd11484">
    <property type="entry name" value="SLC-NCS1sbd_CobB-like"/>
    <property type="match status" value="1"/>
</dbReference>
<feature type="transmembrane region" description="Helical" evidence="9">
    <location>
        <begin position="150"/>
        <end position="170"/>
    </location>
</feature>
<feature type="transmembrane region" description="Helical" evidence="9">
    <location>
        <begin position="66"/>
        <end position="86"/>
    </location>
</feature>
<keyword evidence="4 9" id="KW-0812">Transmembrane</keyword>
<evidence type="ECO:0000256" key="5">
    <source>
        <dbReference type="ARBA" id="ARBA00022989"/>
    </source>
</evidence>
<dbReference type="Proteomes" id="UP000371041">
    <property type="component" value="Chromosome"/>
</dbReference>
<name>A0A5Q3Q7X7_9PSEU</name>
<keyword evidence="5 9" id="KW-1133">Transmembrane helix</keyword>
<reference evidence="11" key="1">
    <citation type="submission" date="2019-11" db="EMBL/GenBank/DDBJ databases">
        <title>The complete genome sequence of Saccharopolyspora sp. E2A.</title>
        <authorList>
            <person name="Zhang G."/>
        </authorList>
    </citation>
    <scope>NUCLEOTIDE SEQUENCE [LARGE SCALE GENOMIC DNA]</scope>
    <source>
        <strain evidence="11">E2A</strain>
    </source>
</reference>
<dbReference type="PIRSF" id="PIRSF002744">
    <property type="entry name" value="Pur-cyt_permease"/>
    <property type="match status" value="1"/>
</dbReference>
<dbReference type="GO" id="GO:0005886">
    <property type="term" value="C:plasma membrane"/>
    <property type="evidence" value="ECO:0007669"/>
    <property type="project" value="TreeGrafter"/>
</dbReference>
<feature type="transmembrane region" description="Helical" evidence="9">
    <location>
        <begin position="451"/>
        <end position="467"/>
    </location>
</feature>
<keyword evidence="11" id="KW-1185">Reference proteome</keyword>
<evidence type="ECO:0000256" key="4">
    <source>
        <dbReference type="ARBA" id="ARBA00022692"/>
    </source>
</evidence>
<dbReference type="KEGG" id="sace:GIY23_15075"/>
<dbReference type="Pfam" id="PF02133">
    <property type="entry name" value="Transp_cyt_pur"/>
    <property type="match status" value="1"/>
</dbReference>
<dbReference type="Gene3D" id="1.10.4160.10">
    <property type="entry name" value="Hydantoin permease"/>
    <property type="match status" value="1"/>
</dbReference>
<evidence type="ECO:0000256" key="8">
    <source>
        <dbReference type="SAM" id="MobiDB-lite"/>
    </source>
</evidence>
<dbReference type="PANTHER" id="PTHR31806">
    <property type="entry name" value="PURINE-CYTOSINE PERMEASE FCY2-RELATED"/>
    <property type="match status" value="1"/>
</dbReference>
<feature type="transmembrane region" description="Helical" evidence="9">
    <location>
        <begin position="340"/>
        <end position="357"/>
    </location>
</feature>
<dbReference type="PANTHER" id="PTHR31806:SF1">
    <property type="entry name" value="PURINE-CYTOSINE PERMEASE FCY2-RELATED"/>
    <property type="match status" value="1"/>
</dbReference>
<feature type="transmembrane region" description="Helical" evidence="9">
    <location>
        <begin position="182"/>
        <end position="201"/>
    </location>
</feature>
<organism evidence="10 11">
    <name type="scientific">Allosaccharopolyspora coralli</name>
    <dbReference type="NCBI Taxonomy" id="2665642"/>
    <lineage>
        <taxon>Bacteria</taxon>
        <taxon>Bacillati</taxon>
        <taxon>Actinomycetota</taxon>
        <taxon>Actinomycetes</taxon>
        <taxon>Pseudonocardiales</taxon>
        <taxon>Pseudonocardiaceae</taxon>
        <taxon>Allosaccharopolyspora</taxon>
    </lineage>
</organism>
<comment type="subcellular location">
    <subcellularLocation>
        <location evidence="1">Membrane</location>
        <topology evidence="1">Multi-pass membrane protein</topology>
    </subcellularLocation>
</comment>
<evidence type="ECO:0000256" key="2">
    <source>
        <dbReference type="ARBA" id="ARBA00008974"/>
    </source>
</evidence>
<keyword evidence="6 7" id="KW-0472">Membrane</keyword>
<keyword evidence="3 7" id="KW-0813">Transport</keyword>
<feature type="region of interest" description="Disordered" evidence="8">
    <location>
        <begin position="478"/>
        <end position="506"/>
    </location>
</feature>